<protein>
    <recommendedName>
        <fullName evidence="1">Bacterial transcriptional activator domain-containing protein</fullName>
    </recommendedName>
</protein>
<dbReference type="Gene3D" id="1.25.40.10">
    <property type="entry name" value="Tetratricopeptide repeat domain"/>
    <property type="match status" value="2"/>
</dbReference>
<name>A0ABP3LHI7_9DEIO</name>
<gene>
    <name evidence="2" type="ORF">GCM10008937_02570</name>
</gene>
<reference evidence="3" key="1">
    <citation type="journal article" date="2019" name="Int. J. Syst. Evol. Microbiol.">
        <title>The Global Catalogue of Microorganisms (GCM) 10K type strain sequencing project: providing services to taxonomists for standard genome sequencing and annotation.</title>
        <authorList>
            <consortium name="The Broad Institute Genomics Platform"/>
            <consortium name="The Broad Institute Genome Sequencing Center for Infectious Disease"/>
            <person name="Wu L."/>
            <person name="Ma J."/>
        </authorList>
    </citation>
    <scope>NUCLEOTIDE SEQUENCE [LARGE SCALE GENOMIC DNA]</scope>
    <source>
        <strain evidence="3">JCM 14368</strain>
    </source>
</reference>
<dbReference type="PANTHER" id="PTHR35807">
    <property type="entry name" value="TRANSCRIPTIONAL REGULATOR REDD-RELATED"/>
    <property type="match status" value="1"/>
</dbReference>
<sequence>MSTRALTETRELTSRFSNTLLMLARRHPDRSTADLAGTLLAGMPRPGPASLNDRPLPACLQQAVMTEVDRARHWSRGGLKCASYSLDTAHLQVERQGGHVRLWTVQGTLDIPTRLGNYQRHLLSRHELRGGRVILSRAGEWYVQLQLGDRVTPPASLADTLEREGHFGQVAALLRDRPPEPRTRAQLALALLETGQTDQAELELLTALGHPPADARVHLGLSLLAGNRREPAARLDHARRGLDSAPDDFTRWWLRCSEARALVELGQAPAAQEIMRALLLDIPASELRSRARALYFAQGVAAALDDFGTQDRYAREALRLFDLLGCHGEGLSLRLDLGYRLYFQGRAEESFQMIDQVIGLTAGHGDARAGAAHLIAAELRLLSEQYREALAHLARVSEAQQRSASDRLDLPVRAFTAECQWRLEQLDWAEFECRVESLRPTQEFDQVIQAFYAGLLAFRNGQTEQARAAFERVTAGVALLDGFRLRAQAFLAYLRWDSGEPLPQASAALQRALEHLGGELALGLDADRLAPLYAACAQAGVGGRSMQRLAQRQRPLLRVRTLGGFQADVNGQVVHVRLGKARELLVYLLLHGPAGRDTLITALWDGSAREGLGSYFKQSLHALRGALRPFMPGGLDPVPHQRGQYRVSERLDVQCDAARMLGSHLHGGTADLQTLLVGYAGPFLPGVETEWAEQVRDRLEYQAQALAMTLGKNLLPQDPMAAAHAYLQATRINPLFESAWRAAEAAFEAAGHPHLARHTQETYRLALQRELGEQPARR</sequence>
<evidence type="ECO:0000259" key="1">
    <source>
        <dbReference type="SMART" id="SM01043"/>
    </source>
</evidence>
<keyword evidence="3" id="KW-1185">Reference proteome</keyword>
<feature type="domain" description="Bacterial transcriptional activator" evidence="1">
    <location>
        <begin position="655"/>
        <end position="777"/>
    </location>
</feature>
<dbReference type="SUPFAM" id="SSF48452">
    <property type="entry name" value="TPR-like"/>
    <property type="match status" value="1"/>
</dbReference>
<dbReference type="SMART" id="SM01043">
    <property type="entry name" value="BTAD"/>
    <property type="match status" value="1"/>
</dbReference>
<proteinExistence type="predicted"/>
<dbReference type="EMBL" id="BAAADB010000003">
    <property type="protein sequence ID" value="GAA0498867.1"/>
    <property type="molecule type" value="Genomic_DNA"/>
</dbReference>
<dbReference type="InterPro" id="IPR005158">
    <property type="entry name" value="BTAD"/>
</dbReference>
<evidence type="ECO:0000313" key="3">
    <source>
        <dbReference type="Proteomes" id="UP001500191"/>
    </source>
</evidence>
<dbReference type="InterPro" id="IPR051677">
    <property type="entry name" value="AfsR-DnrI-RedD_regulator"/>
</dbReference>
<dbReference type="InterPro" id="IPR036388">
    <property type="entry name" value="WH-like_DNA-bd_sf"/>
</dbReference>
<dbReference type="Proteomes" id="UP001500191">
    <property type="component" value="Unassembled WGS sequence"/>
</dbReference>
<evidence type="ECO:0000313" key="2">
    <source>
        <dbReference type="EMBL" id="GAA0498867.1"/>
    </source>
</evidence>
<accession>A0ABP3LHI7</accession>
<organism evidence="2 3">
    <name type="scientific">Deinococcus depolymerans</name>
    <dbReference type="NCBI Taxonomy" id="392408"/>
    <lineage>
        <taxon>Bacteria</taxon>
        <taxon>Thermotogati</taxon>
        <taxon>Deinococcota</taxon>
        <taxon>Deinococci</taxon>
        <taxon>Deinococcales</taxon>
        <taxon>Deinococcaceae</taxon>
        <taxon>Deinococcus</taxon>
    </lineage>
</organism>
<dbReference type="Gene3D" id="1.10.10.10">
    <property type="entry name" value="Winged helix-like DNA-binding domain superfamily/Winged helix DNA-binding domain"/>
    <property type="match status" value="1"/>
</dbReference>
<dbReference type="InterPro" id="IPR011990">
    <property type="entry name" value="TPR-like_helical_dom_sf"/>
</dbReference>
<comment type="caution">
    <text evidence="2">The sequence shown here is derived from an EMBL/GenBank/DDBJ whole genome shotgun (WGS) entry which is preliminary data.</text>
</comment>